<gene>
    <name evidence="10" type="primary">hemC</name>
    <name evidence="10" type="ORF">CH371_10755</name>
</gene>
<organism evidence="10 11">
    <name type="scientific">Leptospira wolffii</name>
    <dbReference type="NCBI Taxonomy" id="409998"/>
    <lineage>
        <taxon>Bacteria</taxon>
        <taxon>Pseudomonadati</taxon>
        <taxon>Spirochaetota</taxon>
        <taxon>Spirochaetia</taxon>
        <taxon>Leptospirales</taxon>
        <taxon>Leptospiraceae</taxon>
        <taxon>Leptospira</taxon>
    </lineage>
</organism>
<evidence type="ECO:0000313" key="10">
    <source>
        <dbReference type="EMBL" id="PJZ65996.1"/>
    </source>
</evidence>
<reference evidence="10 11" key="1">
    <citation type="submission" date="2017-07" db="EMBL/GenBank/DDBJ databases">
        <title>Leptospira spp. isolated from tropical soils.</title>
        <authorList>
            <person name="Thibeaux R."/>
            <person name="Iraola G."/>
            <person name="Ferres I."/>
            <person name="Bierque E."/>
            <person name="Girault D."/>
            <person name="Soupe-Gilbert M.-E."/>
            <person name="Picardeau M."/>
            <person name="Goarant C."/>
        </authorList>
    </citation>
    <scope>NUCLEOTIDE SEQUENCE [LARGE SCALE GENOMIC DNA]</scope>
    <source>
        <strain evidence="10 11">FH2-C-A2</strain>
    </source>
</reference>
<sequence length="520" mass="58243">MSDILRIGSRKSSLAKLQACLVQDSLRKIHSKLEVQLVFREASGDQDLTTPLWKMGGKGVFTQDLTKDLVEGSVDAVVHSYKDLDLEGHAGTEIFMVLPRADQRDVLLWKRSAFENPPTELKIHSSSPRREYNLTAFLPKALPSRLQGKPISFHPVRGNVQTRIRKWKEDDSVSGLIVAKAALDRLLSENFSFSVEKEYEDLRSVIRSTILSELFMVLPLSKNPNAPAQGALAVEIRKGDERVKNLLSVLRNGKEEDAVLEERRILSFFGGGCHQKIGVSIFSADSADFLFLRGKTDAGVELDRFHRWKGKDFPIPDSWDSIFPKPKEGFGMKRIPTQANSPSGKFWFVSRADSLPSEWDSPGPDTILVVAGAKTWEKLAARDIWVHGSTDGLGEEDAAKIVSLLDPSPQFLKLTHEESDLIEGVWKRFVTYKVEFDPVQPDLSGYSHFFWMSASQFDRALKRDPSIADKVHSCGTGATYRYILKTLGSDAKLFVFPNYESWAKACKGESKDLLLDRGAI</sequence>
<evidence type="ECO:0000313" key="11">
    <source>
        <dbReference type="Proteomes" id="UP000231912"/>
    </source>
</evidence>
<dbReference type="NCBIfam" id="TIGR00212">
    <property type="entry name" value="hemC"/>
    <property type="match status" value="1"/>
</dbReference>
<dbReference type="GO" id="GO:0005737">
    <property type="term" value="C:cytoplasm"/>
    <property type="evidence" value="ECO:0007669"/>
    <property type="project" value="UniProtKB-UniRule"/>
</dbReference>
<comment type="catalytic activity">
    <reaction evidence="7">
        <text>4 porphobilinogen + H2O = hydroxymethylbilane + 4 NH4(+)</text>
        <dbReference type="Rhea" id="RHEA:13185"/>
        <dbReference type="ChEBI" id="CHEBI:15377"/>
        <dbReference type="ChEBI" id="CHEBI:28938"/>
        <dbReference type="ChEBI" id="CHEBI:57845"/>
        <dbReference type="ChEBI" id="CHEBI:58126"/>
        <dbReference type="EC" id="2.5.1.61"/>
    </reaction>
</comment>
<name>A0A2M9ZC21_9LEPT</name>
<keyword evidence="6" id="KW-0627">Porphyrin biosynthesis</keyword>
<dbReference type="RefSeq" id="WP_100758883.1">
    <property type="nucleotide sequence ID" value="NZ_NPDT01000003.1"/>
</dbReference>
<proteinExistence type="inferred from homology"/>
<dbReference type="InterPro" id="IPR022417">
    <property type="entry name" value="Porphobilin_deaminase_N"/>
</dbReference>
<protein>
    <recommendedName>
        <fullName evidence="4 8">Hydroxymethylbilane synthase</fullName>
        <ecNumber evidence="4 8">2.5.1.61</ecNumber>
    </recommendedName>
</protein>
<comment type="function">
    <text evidence="1">Tetrapolymerization of the monopyrrole PBG into the hydroxymethylbilane pre-uroporphyrinogen in several discrete steps.</text>
</comment>
<dbReference type="InterPro" id="IPR000860">
    <property type="entry name" value="HemC"/>
</dbReference>
<dbReference type="Proteomes" id="UP000231912">
    <property type="component" value="Unassembled WGS sequence"/>
</dbReference>
<dbReference type="EC" id="2.5.1.61" evidence="4 8"/>
<comment type="pathway">
    <text evidence="2">Porphyrin-containing compound metabolism; protoporphyrin-IX biosynthesis; coproporphyrinogen-III from 5-aminolevulinate: step 2/4.</text>
</comment>
<evidence type="ECO:0000256" key="3">
    <source>
        <dbReference type="ARBA" id="ARBA00005638"/>
    </source>
</evidence>
<evidence type="ECO:0000256" key="1">
    <source>
        <dbReference type="ARBA" id="ARBA00002869"/>
    </source>
</evidence>
<dbReference type="PANTHER" id="PTHR11557:SF0">
    <property type="entry name" value="PORPHOBILINOGEN DEAMINASE"/>
    <property type="match status" value="1"/>
</dbReference>
<dbReference type="GO" id="GO:0004418">
    <property type="term" value="F:hydroxymethylbilane synthase activity"/>
    <property type="evidence" value="ECO:0007669"/>
    <property type="project" value="UniProtKB-UniRule"/>
</dbReference>
<dbReference type="GO" id="GO:0006783">
    <property type="term" value="P:heme biosynthetic process"/>
    <property type="evidence" value="ECO:0007669"/>
    <property type="project" value="TreeGrafter"/>
</dbReference>
<dbReference type="PRINTS" id="PR00151">
    <property type="entry name" value="PORPHBDMNASE"/>
</dbReference>
<evidence type="ECO:0000256" key="2">
    <source>
        <dbReference type="ARBA" id="ARBA00004735"/>
    </source>
</evidence>
<keyword evidence="5" id="KW-0808">Transferase</keyword>
<feature type="domain" description="Porphobilinogen deaminase N-terminal" evidence="9">
    <location>
        <begin position="5"/>
        <end position="244"/>
    </location>
</feature>
<evidence type="ECO:0000256" key="7">
    <source>
        <dbReference type="ARBA" id="ARBA00048169"/>
    </source>
</evidence>
<accession>A0A2M9ZC21</accession>
<evidence type="ECO:0000256" key="6">
    <source>
        <dbReference type="ARBA" id="ARBA00023244"/>
    </source>
</evidence>
<evidence type="ECO:0000256" key="8">
    <source>
        <dbReference type="NCBIfam" id="TIGR00212"/>
    </source>
</evidence>
<evidence type="ECO:0000256" key="4">
    <source>
        <dbReference type="ARBA" id="ARBA00012655"/>
    </source>
</evidence>
<evidence type="ECO:0000259" key="9">
    <source>
        <dbReference type="Pfam" id="PF01379"/>
    </source>
</evidence>
<dbReference type="Pfam" id="PF01379">
    <property type="entry name" value="Porphobil_deam"/>
    <property type="match status" value="1"/>
</dbReference>
<comment type="similarity">
    <text evidence="3">Belongs to the HMBS family.</text>
</comment>
<dbReference type="SUPFAM" id="SSF53850">
    <property type="entry name" value="Periplasmic binding protein-like II"/>
    <property type="match status" value="1"/>
</dbReference>
<comment type="caution">
    <text evidence="10">The sequence shown here is derived from an EMBL/GenBank/DDBJ whole genome shotgun (WGS) entry which is preliminary data.</text>
</comment>
<dbReference type="EMBL" id="NPDT01000003">
    <property type="protein sequence ID" value="PJZ65996.1"/>
    <property type="molecule type" value="Genomic_DNA"/>
</dbReference>
<dbReference type="AlphaFoldDB" id="A0A2M9ZC21"/>
<evidence type="ECO:0000256" key="5">
    <source>
        <dbReference type="ARBA" id="ARBA00022679"/>
    </source>
</evidence>
<dbReference type="PANTHER" id="PTHR11557">
    <property type="entry name" value="PORPHOBILINOGEN DEAMINASE"/>
    <property type="match status" value="1"/>
</dbReference>
<dbReference type="Gene3D" id="3.40.190.10">
    <property type="entry name" value="Periplasmic binding protein-like II"/>
    <property type="match status" value="2"/>
</dbReference>